<comment type="pathway">
    <text evidence="4 20">Cell wall biogenesis; peptidoglycan biosynthesis.</text>
</comment>
<dbReference type="NCBIfam" id="TIGR00179">
    <property type="entry name" value="murB"/>
    <property type="match status" value="1"/>
</dbReference>
<keyword evidence="17 20" id="KW-0961">Cell wall biogenesis/degradation</keyword>
<keyword evidence="10 20" id="KW-0285">Flavoprotein</keyword>
<evidence type="ECO:0000256" key="14">
    <source>
        <dbReference type="ARBA" id="ARBA00022984"/>
    </source>
</evidence>
<dbReference type="InterPro" id="IPR011601">
    <property type="entry name" value="MurB_C"/>
</dbReference>
<comment type="catalytic activity">
    <reaction evidence="19 20">
        <text>UDP-N-acetyl-alpha-D-muramate + NADP(+) = UDP-N-acetyl-3-O-(1-carboxyvinyl)-alpha-D-glucosamine + NADPH + H(+)</text>
        <dbReference type="Rhea" id="RHEA:12248"/>
        <dbReference type="ChEBI" id="CHEBI:15378"/>
        <dbReference type="ChEBI" id="CHEBI:57783"/>
        <dbReference type="ChEBI" id="CHEBI:58349"/>
        <dbReference type="ChEBI" id="CHEBI:68483"/>
        <dbReference type="ChEBI" id="CHEBI:70757"/>
        <dbReference type="EC" id="1.3.1.98"/>
    </reaction>
</comment>
<keyword evidence="8 20" id="KW-0963">Cytoplasm</keyword>
<dbReference type="PANTHER" id="PTHR21071">
    <property type="entry name" value="UDP-N-ACETYLENOLPYRUVOYLGLUCOSAMINE REDUCTASE"/>
    <property type="match status" value="1"/>
</dbReference>
<evidence type="ECO:0000256" key="20">
    <source>
        <dbReference type="HAMAP-Rule" id="MF_00037"/>
    </source>
</evidence>
<dbReference type="InterPro" id="IPR036635">
    <property type="entry name" value="MurB_C_sf"/>
</dbReference>
<comment type="similarity">
    <text evidence="5 20">Belongs to the MurB family.</text>
</comment>
<dbReference type="RefSeq" id="WP_032550052.1">
    <property type="nucleotide sequence ID" value="NZ_JFFR01000005.1"/>
</dbReference>
<accession>A0A066UZE8</accession>
<reference evidence="22 23" key="1">
    <citation type="submission" date="2014-02" db="EMBL/GenBank/DDBJ databases">
        <title>Vibrio fortis Dalian14 Genome Sequencing.</title>
        <authorList>
            <person name="Wang Y."/>
            <person name="Song L."/>
            <person name="Liu G."/>
            <person name="Ding J."/>
        </authorList>
    </citation>
    <scope>NUCLEOTIDE SEQUENCE [LARGE SCALE GENOMIC DNA]</scope>
    <source>
        <strain evidence="22 23">Dalian14</strain>
    </source>
</reference>
<dbReference type="InterPro" id="IPR016169">
    <property type="entry name" value="FAD-bd_PCMH_sub2"/>
</dbReference>
<proteinExistence type="inferred from homology"/>
<evidence type="ECO:0000256" key="19">
    <source>
        <dbReference type="ARBA" id="ARBA00048914"/>
    </source>
</evidence>
<keyword evidence="9 20" id="KW-0132">Cell division</keyword>
<dbReference type="Gene3D" id="3.30.43.10">
    <property type="entry name" value="Uridine Diphospho-n-acetylenolpyruvylglucosamine Reductase, domain 2"/>
    <property type="match status" value="1"/>
</dbReference>
<comment type="subcellular location">
    <subcellularLocation>
        <location evidence="3 20">Cytoplasm</location>
    </subcellularLocation>
</comment>
<evidence type="ECO:0000256" key="3">
    <source>
        <dbReference type="ARBA" id="ARBA00004496"/>
    </source>
</evidence>
<dbReference type="HAMAP" id="MF_00037">
    <property type="entry name" value="MurB"/>
    <property type="match status" value="1"/>
</dbReference>
<evidence type="ECO:0000256" key="1">
    <source>
        <dbReference type="ARBA" id="ARBA00001974"/>
    </source>
</evidence>
<keyword evidence="15 20" id="KW-0560">Oxidoreductase</keyword>
<dbReference type="Pfam" id="PF01565">
    <property type="entry name" value="FAD_binding_4"/>
    <property type="match status" value="1"/>
</dbReference>
<dbReference type="InterPro" id="IPR006094">
    <property type="entry name" value="Oxid_FAD_bind_N"/>
</dbReference>
<gene>
    <name evidence="20" type="primary">murB</name>
    <name evidence="22" type="ORF">VFDL14_12420</name>
</gene>
<dbReference type="GO" id="GO:0008762">
    <property type="term" value="F:UDP-N-acetylmuramate dehydrogenase activity"/>
    <property type="evidence" value="ECO:0007669"/>
    <property type="project" value="UniProtKB-UniRule"/>
</dbReference>
<dbReference type="InterPro" id="IPR003170">
    <property type="entry name" value="MurB"/>
</dbReference>
<evidence type="ECO:0000259" key="21">
    <source>
        <dbReference type="PROSITE" id="PS51387"/>
    </source>
</evidence>
<evidence type="ECO:0000313" key="23">
    <source>
        <dbReference type="Proteomes" id="UP000027219"/>
    </source>
</evidence>
<dbReference type="Pfam" id="PF02873">
    <property type="entry name" value="MurB_C"/>
    <property type="match status" value="1"/>
</dbReference>
<dbReference type="GO" id="GO:0071949">
    <property type="term" value="F:FAD binding"/>
    <property type="evidence" value="ECO:0007669"/>
    <property type="project" value="InterPro"/>
</dbReference>
<dbReference type="OrthoDB" id="9804753at2"/>
<feature type="active site" evidence="20">
    <location>
        <position position="163"/>
    </location>
</feature>
<dbReference type="SUPFAM" id="SSF56194">
    <property type="entry name" value="Uridine diphospho-N-Acetylenolpyruvylglucosamine reductase, MurB, C-terminal domain"/>
    <property type="match status" value="1"/>
</dbReference>
<dbReference type="STRING" id="212667.VFDL14_12420"/>
<evidence type="ECO:0000313" key="22">
    <source>
        <dbReference type="EMBL" id="KDN29638.1"/>
    </source>
</evidence>
<evidence type="ECO:0000256" key="11">
    <source>
        <dbReference type="ARBA" id="ARBA00022827"/>
    </source>
</evidence>
<dbReference type="Gene3D" id="3.90.78.10">
    <property type="entry name" value="UDP-N-acetylenolpyruvoylglucosamine reductase, C-terminal domain"/>
    <property type="match status" value="1"/>
</dbReference>
<feature type="active site" description="Proton donor" evidence="20">
    <location>
        <position position="233"/>
    </location>
</feature>
<feature type="domain" description="FAD-binding PCMH-type" evidence="21">
    <location>
        <begin position="17"/>
        <end position="187"/>
    </location>
</feature>
<dbReference type="GO" id="GO:0005829">
    <property type="term" value="C:cytosol"/>
    <property type="evidence" value="ECO:0007669"/>
    <property type="project" value="TreeGrafter"/>
</dbReference>
<keyword evidence="23" id="KW-1185">Reference proteome</keyword>
<dbReference type="Gene3D" id="3.30.465.10">
    <property type="match status" value="1"/>
</dbReference>
<evidence type="ECO:0000256" key="13">
    <source>
        <dbReference type="ARBA" id="ARBA00022960"/>
    </source>
</evidence>
<protein>
    <recommendedName>
        <fullName evidence="7 20">UDP-N-acetylenolpyruvoylglucosamine reductase</fullName>
        <ecNumber evidence="6 20">1.3.1.98</ecNumber>
    </recommendedName>
    <alternativeName>
        <fullName evidence="18 20">UDP-N-acetylmuramate dehydrogenase</fullName>
    </alternativeName>
</protein>
<keyword evidence="14 20" id="KW-0573">Peptidoglycan synthesis</keyword>
<dbReference type="NCBIfam" id="NF000755">
    <property type="entry name" value="PRK00046.1"/>
    <property type="match status" value="1"/>
</dbReference>
<comment type="function">
    <text evidence="2 20">Cell wall formation.</text>
</comment>
<keyword evidence="12 20" id="KW-0521">NADP</keyword>
<evidence type="ECO:0000256" key="6">
    <source>
        <dbReference type="ARBA" id="ARBA00012518"/>
    </source>
</evidence>
<feature type="active site" evidence="20">
    <location>
        <position position="328"/>
    </location>
</feature>
<dbReference type="InterPro" id="IPR036318">
    <property type="entry name" value="FAD-bd_PCMH-like_sf"/>
</dbReference>
<evidence type="ECO:0000256" key="15">
    <source>
        <dbReference type="ARBA" id="ARBA00023002"/>
    </source>
</evidence>
<dbReference type="Proteomes" id="UP000027219">
    <property type="component" value="Unassembled WGS sequence"/>
</dbReference>
<evidence type="ECO:0000256" key="17">
    <source>
        <dbReference type="ARBA" id="ARBA00023316"/>
    </source>
</evidence>
<dbReference type="EMBL" id="JFFR01000005">
    <property type="protein sequence ID" value="KDN29638.1"/>
    <property type="molecule type" value="Genomic_DNA"/>
</dbReference>
<evidence type="ECO:0000256" key="4">
    <source>
        <dbReference type="ARBA" id="ARBA00004752"/>
    </source>
</evidence>
<keyword evidence="16 20" id="KW-0131">Cell cycle</keyword>
<dbReference type="UniPathway" id="UPA00219"/>
<comment type="cofactor">
    <cofactor evidence="1 20">
        <name>FAD</name>
        <dbReference type="ChEBI" id="CHEBI:57692"/>
    </cofactor>
</comment>
<dbReference type="InterPro" id="IPR016166">
    <property type="entry name" value="FAD-bd_PCMH"/>
</dbReference>
<evidence type="ECO:0000256" key="9">
    <source>
        <dbReference type="ARBA" id="ARBA00022618"/>
    </source>
</evidence>
<evidence type="ECO:0000256" key="7">
    <source>
        <dbReference type="ARBA" id="ARBA00015188"/>
    </source>
</evidence>
<evidence type="ECO:0000256" key="16">
    <source>
        <dbReference type="ARBA" id="ARBA00023306"/>
    </source>
</evidence>
<evidence type="ECO:0000256" key="8">
    <source>
        <dbReference type="ARBA" id="ARBA00022490"/>
    </source>
</evidence>
<evidence type="ECO:0000256" key="18">
    <source>
        <dbReference type="ARBA" id="ARBA00031026"/>
    </source>
</evidence>
<dbReference type="GO" id="GO:0009252">
    <property type="term" value="P:peptidoglycan biosynthetic process"/>
    <property type="evidence" value="ECO:0007669"/>
    <property type="project" value="UniProtKB-UniRule"/>
</dbReference>
<keyword evidence="11 20" id="KW-0274">FAD</keyword>
<dbReference type="GO" id="GO:0008360">
    <property type="term" value="P:regulation of cell shape"/>
    <property type="evidence" value="ECO:0007669"/>
    <property type="project" value="UniProtKB-KW"/>
</dbReference>
<dbReference type="EC" id="1.3.1.98" evidence="6 20"/>
<evidence type="ECO:0000256" key="10">
    <source>
        <dbReference type="ARBA" id="ARBA00022630"/>
    </source>
</evidence>
<evidence type="ECO:0000256" key="2">
    <source>
        <dbReference type="ARBA" id="ARBA00003921"/>
    </source>
</evidence>
<keyword evidence="13 20" id="KW-0133">Cell shape</keyword>
<dbReference type="SUPFAM" id="SSF56176">
    <property type="entry name" value="FAD-binding/transporter-associated domain-like"/>
    <property type="match status" value="1"/>
</dbReference>
<dbReference type="PROSITE" id="PS51387">
    <property type="entry name" value="FAD_PCMH"/>
    <property type="match status" value="1"/>
</dbReference>
<organism evidence="22 23">
    <name type="scientific">Vibrio fortis</name>
    <dbReference type="NCBI Taxonomy" id="212667"/>
    <lineage>
        <taxon>Bacteria</taxon>
        <taxon>Pseudomonadati</taxon>
        <taxon>Pseudomonadota</taxon>
        <taxon>Gammaproteobacteria</taxon>
        <taxon>Vibrionales</taxon>
        <taxon>Vibrionaceae</taxon>
        <taxon>Vibrio</taxon>
    </lineage>
</organism>
<sequence length="348" mass="38544">MQSYLNASLKKAHTFSIEQTCDVLIEIRSVDDLISAYQSPQWSHLPKLMLGKGSNMLFTEHFAGLVMVNKLEGIERTETETHYKLHISGGEDWPSLVKWSVEQGIGGLENLAMIPGCSGSAPIQNIGAYGVELQDVCEYVDILCLDTYTVKRLSRDECQFGYRDSIFKHALYGKAIVVAIGLTLSKDWQPCNHYGPLKALDMETISPRVIFDEVCAIRSSKLPDPAVSGNAGSFFKNPVIEKDHYDRLTQTYPNIVGYESGDKIKVAAGWLIDQCQFKGHKEGGAQVHPNQALVLINYSDASSSDVVRLANQVRSAVKEKFGITLEHEVRFMGKDGEINLDIALEALA</sequence>
<dbReference type="GO" id="GO:0071555">
    <property type="term" value="P:cell wall organization"/>
    <property type="evidence" value="ECO:0007669"/>
    <property type="project" value="UniProtKB-KW"/>
</dbReference>
<evidence type="ECO:0000256" key="5">
    <source>
        <dbReference type="ARBA" id="ARBA00010485"/>
    </source>
</evidence>
<dbReference type="GO" id="GO:0051301">
    <property type="term" value="P:cell division"/>
    <property type="evidence" value="ECO:0007669"/>
    <property type="project" value="UniProtKB-KW"/>
</dbReference>
<dbReference type="PANTHER" id="PTHR21071:SF4">
    <property type="entry name" value="UDP-N-ACETYLENOLPYRUVOYLGLUCOSAMINE REDUCTASE"/>
    <property type="match status" value="1"/>
</dbReference>
<name>A0A066UZE8_9VIBR</name>
<dbReference type="InterPro" id="IPR016167">
    <property type="entry name" value="FAD-bd_PCMH_sub1"/>
</dbReference>
<dbReference type="AlphaFoldDB" id="A0A066UZE8"/>
<comment type="caution">
    <text evidence="22">The sequence shown here is derived from an EMBL/GenBank/DDBJ whole genome shotgun (WGS) entry which is preliminary data.</text>
</comment>
<evidence type="ECO:0000256" key="12">
    <source>
        <dbReference type="ARBA" id="ARBA00022857"/>
    </source>
</evidence>